<evidence type="ECO:0000256" key="3">
    <source>
        <dbReference type="ARBA" id="ARBA00023163"/>
    </source>
</evidence>
<reference evidence="5" key="1">
    <citation type="submission" date="2020-01" db="EMBL/GenBank/DDBJ databases">
        <authorList>
            <person name="Yang Y."/>
            <person name="Kwon Y.M."/>
        </authorList>
    </citation>
    <scope>NUCLEOTIDE SEQUENCE</scope>
    <source>
        <strain evidence="5">PG104</strain>
        <plasmid evidence="5">unnamed5</plasmid>
    </source>
</reference>
<keyword evidence="1" id="KW-0805">Transcription regulation</keyword>
<organism evidence="5 6">
    <name type="scientific">Falsirhodobacter algicola</name>
    <dbReference type="NCBI Taxonomy" id="2692330"/>
    <lineage>
        <taxon>Bacteria</taxon>
        <taxon>Pseudomonadati</taxon>
        <taxon>Pseudomonadota</taxon>
        <taxon>Alphaproteobacteria</taxon>
        <taxon>Rhodobacterales</taxon>
        <taxon>Paracoccaceae</taxon>
        <taxon>Falsirhodobacter</taxon>
    </lineage>
</organism>
<evidence type="ECO:0000256" key="1">
    <source>
        <dbReference type="ARBA" id="ARBA00023015"/>
    </source>
</evidence>
<evidence type="ECO:0000313" key="5">
    <source>
        <dbReference type="EMBL" id="QUS37412.1"/>
    </source>
</evidence>
<dbReference type="PANTHER" id="PTHR43537">
    <property type="entry name" value="TRANSCRIPTIONAL REGULATOR, GNTR FAMILY"/>
    <property type="match status" value="1"/>
</dbReference>
<dbReference type="InterPro" id="IPR036388">
    <property type="entry name" value="WH-like_DNA-bd_sf"/>
</dbReference>
<name>A0A8J8MVD3_9RHOB</name>
<dbReference type="RefSeq" id="WP_211785644.1">
    <property type="nucleotide sequence ID" value="NZ_CP047294.1"/>
</dbReference>
<feature type="domain" description="HTH gntR-type" evidence="4">
    <location>
        <begin position="6"/>
        <end position="73"/>
    </location>
</feature>
<dbReference type="Pfam" id="PF07729">
    <property type="entry name" value="FCD"/>
    <property type="match status" value="1"/>
</dbReference>
<dbReference type="AlphaFoldDB" id="A0A8J8MVD3"/>
<dbReference type="Gene3D" id="1.10.10.10">
    <property type="entry name" value="Winged helix-like DNA-binding domain superfamily/Winged helix DNA-binding domain"/>
    <property type="match status" value="1"/>
</dbReference>
<dbReference type="InterPro" id="IPR000524">
    <property type="entry name" value="Tscrpt_reg_HTH_GntR"/>
</dbReference>
<dbReference type="PANTHER" id="PTHR43537:SF20">
    <property type="entry name" value="HTH-TYPE TRANSCRIPTIONAL REPRESSOR GLAR"/>
    <property type="match status" value="1"/>
</dbReference>
<keyword evidence="5" id="KW-0614">Plasmid</keyword>
<keyword evidence="6" id="KW-1185">Reference proteome</keyword>
<evidence type="ECO:0000256" key="2">
    <source>
        <dbReference type="ARBA" id="ARBA00023125"/>
    </source>
</evidence>
<protein>
    <submittedName>
        <fullName evidence="5">FCD domain-containing protein</fullName>
    </submittedName>
</protein>
<keyword evidence="3" id="KW-0804">Transcription</keyword>
<dbReference type="InterPro" id="IPR011711">
    <property type="entry name" value="GntR_C"/>
</dbReference>
<dbReference type="Gene3D" id="1.20.120.530">
    <property type="entry name" value="GntR ligand-binding domain-like"/>
    <property type="match status" value="1"/>
</dbReference>
<geneLocation type="plasmid" evidence="5 6">
    <name>unnamed5</name>
</geneLocation>
<dbReference type="CDD" id="cd07377">
    <property type="entry name" value="WHTH_GntR"/>
    <property type="match status" value="1"/>
</dbReference>
<dbReference type="SUPFAM" id="SSF48008">
    <property type="entry name" value="GntR ligand-binding domain-like"/>
    <property type="match status" value="1"/>
</dbReference>
<dbReference type="PROSITE" id="PS50949">
    <property type="entry name" value="HTH_GNTR"/>
    <property type="match status" value="1"/>
</dbReference>
<evidence type="ECO:0000259" key="4">
    <source>
        <dbReference type="PROSITE" id="PS50949"/>
    </source>
</evidence>
<dbReference type="KEGG" id="fap:GR316_13600"/>
<dbReference type="GO" id="GO:0003700">
    <property type="term" value="F:DNA-binding transcription factor activity"/>
    <property type="evidence" value="ECO:0007669"/>
    <property type="project" value="InterPro"/>
</dbReference>
<dbReference type="InterPro" id="IPR036390">
    <property type="entry name" value="WH_DNA-bd_sf"/>
</dbReference>
<accession>A0A8J8MVD3</accession>
<gene>
    <name evidence="5" type="ORF">GR316_13600</name>
</gene>
<dbReference type="InterPro" id="IPR008920">
    <property type="entry name" value="TF_FadR/GntR_C"/>
</dbReference>
<dbReference type="SMART" id="SM00895">
    <property type="entry name" value="FCD"/>
    <property type="match status" value="1"/>
</dbReference>
<proteinExistence type="predicted"/>
<dbReference type="Pfam" id="PF00392">
    <property type="entry name" value="GntR"/>
    <property type="match status" value="1"/>
</dbReference>
<keyword evidence="2" id="KW-0238">DNA-binding</keyword>
<dbReference type="GO" id="GO:0003677">
    <property type="term" value="F:DNA binding"/>
    <property type="evidence" value="ECO:0007669"/>
    <property type="project" value="UniProtKB-KW"/>
</dbReference>
<dbReference type="EMBL" id="CP047294">
    <property type="protein sequence ID" value="QUS37412.1"/>
    <property type="molecule type" value="Genomic_DNA"/>
</dbReference>
<dbReference type="SUPFAM" id="SSF46785">
    <property type="entry name" value="Winged helix' DNA-binding domain"/>
    <property type="match status" value="1"/>
</dbReference>
<dbReference type="SMART" id="SM00345">
    <property type="entry name" value="HTH_GNTR"/>
    <property type="match status" value="1"/>
</dbReference>
<evidence type="ECO:0000313" key="6">
    <source>
        <dbReference type="Proteomes" id="UP000679284"/>
    </source>
</evidence>
<sequence length="226" mass="25899">MVKNDIAPGGTLVGRLRDDILAGRLAPGLKLQMTFLMQRYEAGQTPLREALNRLTSEGLVESRVQRGFYVSSVYPGELRELTKTRSWLEAIALRESMLHATPEWEEALVLAHHRLTRTPRSLAPDTFEDNPEWERHHRDFHNVLLSGCGSRPLQEFCVQLSDRLYRYRMLSIRKVFTTRHVRDEHSEILRLVLNGDITGATDALSHHYERTAEAVLKDMEALDASV</sequence>
<dbReference type="Proteomes" id="UP000679284">
    <property type="component" value="Plasmid unnamed5"/>
</dbReference>